<dbReference type="PANTHER" id="PTHR21015">
    <property type="entry name" value="UDP-N-ACETYLGLUCOSAMINE--N-ACETYLMURAMYL-(PENTAPEPTIDE) PYROPHOSPHORYL-UNDECAPRENOL N-ACETYLGLUCOSAMINE TRANSFERASE 1"/>
    <property type="match status" value="1"/>
</dbReference>
<accession>A0A1M5WHJ7</accession>
<gene>
    <name evidence="2" type="ORF">DSM01_498</name>
    <name evidence="3" type="ORF">SAMN04487999_1206</name>
</gene>
<evidence type="ECO:0000313" key="5">
    <source>
        <dbReference type="Proteomes" id="UP000290037"/>
    </source>
</evidence>
<feature type="domain" description="Glycosyl transferase family 28 C-terminal" evidence="1">
    <location>
        <begin position="221"/>
        <end position="327"/>
    </location>
</feature>
<evidence type="ECO:0000313" key="3">
    <source>
        <dbReference type="EMBL" id="SHH86713.1"/>
    </source>
</evidence>
<reference evidence="4" key="1">
    <citation type="submission" date="2016-11" db="EMBL/GenBank/DDBJ databases">
        <authorList>
            <person name="Varghese N."/>
            <person name="Submissions S."/>
        </authorList>
    </citation>
    <scope>NUCLEOTIDE SEQUENCE [LARGE SCALE GENOMIC DNA]</scope>
    <source>
        <strain evidence="4">DSM 19859</strain>
    </source>
</reference>
<sequence length="389" mass="44705">MKLHKTILVAPLNWGLGHATRSIPIIYALIAEGFEVILASDGMALRLLQKEFPQLESIELPSYKIEYAKKAKRFKWKMLLRSPKVLKAIRQEREQLKGLVKARKIDGVISDNRLGLFHSEIPTVFITHQLQVLSGSTTRLTSAMHRNYIKKFDECWVPDFAEESNLSGKLGHPKKFEIPVKYIGALSRLEPVETTSSYDIMVLLSGPEPQRTELEELLMHELKHYKGQVLFVRGVVEEEQTVTRKEQVKIVNFMETEDLQKALCASDLIICRSGYTTVMDLYKLKKKAFFIPTPGQTEQEYLAKRLHNLGIIPYKDQEKFSLKDLSKAKVYSGFTSSFDQVRFNQGSFRELFGLFKGERKLRSHSKVAFNINLFVMGFNNVLDDREPKS</sequence>
<evidence type="ECO:0000313" key="2">
    <source>
        <dbReference type="EMBL" id="RXG31357.1"/>
    </source>
</evidence>
<dbReference type="EMBL" id="FQXT01000002">
    <property type="protein sequence ID" value="SHH86713.1"/>
    <property type="molecule type" value="Genomic_DNA"/>
</dbReference>
<reference evidence="3" key="2">
    <citation type="submission" date="2016-11" db="EMBL/GenBank/DDBJ databases">
        <authorList>
            <person name="Jaros S."/>
            <person name="Januszkiewicz K."/>
            <person name="Wedrychowicz H."/>
        </authorList>
    </citation>
    <scope>NUCLEOTIDE SEQUENCE [LARGE SCALE GENOMIC DNA]</scope>
    <source>
        <strain evidence="3">DSM 19859</strain>
    </source>
</reference>
<dbReference type="PANTHER" id="PTHR21015:SF22">
    <property type="entry name" value="GLYCOSYLTRANSFERASE"/>
    <property type="match status" value="1"/>
</dbReference>
<organism evidence="3 4">
    <name type="scientific">Leeuwenhoekiella palythoae</name>
    <dbReference type="NCBI Taxonomy" id="573501"/>
    <lineage>
        <taxon>Bacteria</taxon>
        <taxon>Pseudomonadati</taxon>
        <taxon>Bacteroidota</taxon>
        <taxon>Flavobacteriia</taxon>
        <taxon>Flavobacteriales</taxon>
        <taxon>Flavobacteriaceae</taxon>
        <taxon>Leeuwenhoekiella</taxon>
    </lineage>
</organism>
<dbReference type="EMBL" id="QOVN01000001">
    <property type="protein sequence ID" value="RXG31357.1"/>
    <property type="molecule type" value="Genomic_DNA"/>
</dbReference>
<reference evidence="2 5" key="3">
    <citation type="submission" date="2018-07" db="EMBL/GenBank/DDBJ databases">
        <title>Leeuwenhoekiella genomics.</title>
        <authorList>
            <person name="Tahon G."/>
            <person name="Willems A."/>
        </authorList>
    </citation>
    <scope>NUCLEOTIDE SEQUENCE [LARGE SCALE GENOMIC DNA]</scope>
    <source>
        <strain evidence="2 5">LMG 24856</strain>
    </source>
</reference>
<dbReference type="InterPro" id="IPR007235">
    <property type="entry name" value="Glyco_trans_28_C"/>
</dbReference>
<dbReference type="AlphaFoldDB" id="A0A1M5WHJ7"/>
<evidence type="ECO:0000259" key="1">
    <source>
        <dbReference type="Pfam" id="PF04101"/>
    </source>
</evidence>
<name>A0A1M5WHJ7_9FLAO</name>
<dbReference type="GO" id="GO:0016758">
    <property type="term" value="F:hexosyltransferase activity"/>
    <property type="evidence" value="ECO:0007669"/>
    <property type="project" value="InterPro"/>
</dbReference>
<keyword evidence="5" id="KW-1185">Reference proteome</keyword>
<dbReference type="Proteomes" id="UP000290037">
    <property type="component" value="Unassembled WGS sequence"/>
</dbReference>
<dbReference type="Proteomes" id="UP000184240">
    <property type="component" value="Unassembled WGS sequence"/>
</dbReference>
<dbReference type="STRING" id="573501.SAMN04487999_1206"/>
<protein>
    <recommendedName>
        <fullName evidence="1">Glycosyl transferase family 28 C-terminal domain-containing protein</fullName>
    </recommendedName>
</protein>
<dbReference type="Gene3D" id="3.40.50.2000">
    <property type="entry name" value="Glycogen Phosphorylase B"/>
    <property type="match status" value="1"/>
</dbReference>
<dbReference type="Pfam" id="PF04101">
    <property type="entry name" value="Glyco_tran_28_C"/>
    <property type="match status" value="1"/>
</dbReference>
<dbReference type="SUPFAM" id="SSF53756">
    <property type="entry name" value="UDP-Glycosyltransferase/glycogen phosphorylase"/>
    <property type="match status" value="1"/>
</dbReference>
<proteinExistence type="predicted"/>
<evidence type="ECO:0000313" key="4">
    <source>
        <dbReference type="Proteomes" id="UP000184240"/>
    </source>
</evidence>